<accession>A0A9D1UKQ4</accession>
<organism evidence="8 9">
    <name type="scientific">Candidatus Corynebacterium avicola</name>
    <dbReference type="NCBI Taxonomy" id="2838527"/>
    <lineage>
        <taxon>Bacteria</taxon>
        <taxon>Bacillati</taxon>
        <taxon>Actinomycetota</taxon>
        <taxon>Actinomycetes</taxon>
        <taxon>Mycobacteriales</taxon>
        <taxon>Corynebacteriaceae</taxon>
        <taxon>Corynebacterium</taxon>
    </lineage>
</organism>
<dbReference type="Pfam" id="PF00196">
    <property type="entry name" value="GerE"/>
    <property type="match status" value="1"/>
</dbReference>
<dbReference type="InterPro" id="IPR039420">
    <property type="entry name" value="WalR-like"/>
</dbReference>
<dbReference type="PRINTS" id="PR00038">
    <property type="entry name" value="HTHLUXR"/>
</dbReference>
<dbReference type="GO" id="GO:0006355">
    <property type="term" value="P:regulation of DNA-templated transcription"/>
    <property type="evidence" value="ECO:0007669"/>
    <property type="project" value="InterPro"/>
</dbReference>
<evidence type="ECO:0000256" key="3">
    <source>
        <dbReference type="ARBA" id="ARBA00023125"/>
    </source>
</evidence>
<dbReference type="GO" id="GO:0003677">
    <property type="term" value="F:DNA binding"/>
    <property type="evidence" value="ECO:0007669"/>
    <property type="project" value="UniProtKB-KW"/>
</dbReference>
<sequence>MIRVVIADDQPLVLDGFEAVLNSADDIDVVGKARDGEEALGLVGELGPDIVILDVRMPGMDGLEAAERILSAPDPGARVIMLTTFDLDEYVYRALSLGASGFMVKQATAAEFTQAVRTVAGGESMLSPSVTTRLISAFSSRGGVPFNPDSVRNLSDREKDVLSLLGEGMSNNDISGELHISMDTVKTHVKSLLSKLGLRDRAQAAVYYYKNGLDGGAQKP</sequence>
<gene>
    <name evidence="8" type="ORF">H9870_04840</name>
</gene>
<keyword evidence="1 5" id="KW-0597">Phosphoprotein</keyword>
<evidence type="ECO:0000259" key="7">
    <source>
        <dbReference type="PROSITE" id="PS50110"/>
    </source>
</evidence>
<dbReference type="CDD" id="cd06170">
    <property type="entry name" value="LuxR_C_like"/>
    <property type="match status" value="1"/>
</dbReference>
<dbReference type="PANTHER" id="PTHR43214:SF24">
    <property type="entry name" value="TRANSCRIPTIONAL REGULATORY PROTEIN NARL-RELATED"/>
    <property type="match status" value="1"/>
</dbReference>
<dbReference type="PROSITE" id="PS50110">
    <property type="entry name" value="RESPONSE_REGULATORY"/>
    <property type="match status" value="1"/>
</dbReference>
<dbReference type="GO" id="GO:0000160">
    <property type="term" value="P:phosphorelay signal transduction system"/>
    <property type="evidence" value="ECO:0007669"/>
    <property type="project" value="InterPro"/>
</dbReference>
<dbReference type="Proteomes" id="UP000824190">
    <property type="component" value="Unassembled WGS sequence"/>
</dbReference>
<evidence type="ECO:0000313" key="8">
    <source>
        <dbReference type="EMBL" id="HIW90973.1"/>
    </source>
</evidence>
<keyword evidence="4" id="KW-0804">Transcription</keyword>
<dbReference type="SMART" id="SM00421">
    <property type="entry name" value="HTH_LUXR"/>
    <property type="match status" value="1"/>
</dbReference>
<dbReference type="EMBL" id="DXGC01000046">
    <property type="protein sequence ID" value="HIW90973.1"/>
    <property type="molecule type" value="Genomic_DNA"/>
</dbReference>
<evidence type="ECO:0000259" key="6">
    <source>
        <dbReference type="PROSITE" id="PS50043"/>
    </source>
</evidence>
<protein>
    <submittedName>
        <fullName evidence="8">Response regulator transcription factor</fullName>
    </submittedName>
</protein>
<dbReference type="InterPro" id="IPR058245">
    <property type="entry name" value="NreC/VraR/RcsB-like_REC"/>
</dbReference>
<evidence type="ECO:0000313" key="9">
    <source>
        <dbReference type="Proteomes" id="UP000824190"/>
    </source>
</evidence>
<dbReference type="AlphaFoldDB" id="A0A9D1UKQ4"/>
<dbReference type="InterPro" id="IPR016032">
    <property type="entry name" value="Sig_transdc_resp-reg_C-effctor"/>
</dbReference>
<dbReference type="SUPFAM" id="SSF52172">
    <property type="entry name" value="CheY-like"/>
    <property type="match status" value="1"/>
</dbReference>
<evidence type="ECO:0000256" key="2">
    <source>
        <dbReference type="ARBA" id="ARBA00023015"/>
    </source>
</evidence>
<evidence type="ECO:0000256" key="5">
    <source>
        <dbReference type="PROSITE-ProRule" id="PRU00169"/>
    </source>
</evidence>
<dbReference type="SMART" id="SM00448">
    <property type="entry name" value="REC"/>
    <property type="match status" value="1"/>
</dbReference>
<dbReference type="PANTHER" id="PTHR43214">
    <property type="entry name" value="TWO-COMPONENT RESPONSE REGULATOR"/>
    <property type="match status" value="1"/>
</dbReference>
<dbReference type="Gene3D" id="3.40.50.2300">
    <property type="match status" value="1"/>
</dbReference>
<feature type="modified residue" description="4-aspartylphosphate" evidence="5">
    <location>
        <position position="54"/>
    </location>
</feature>
<keyword evidence="2" id="KW-0805">Transcription regulation</keyword>
<proteinExistence type="predicted"/>
<dbReference type="InterPro" id="IPR011006">
    <property type="entry name" value="CheY-like_superfamily"/>
</dbReference>
<feature type="domain" description="HTH luxR-type" evidence="6">
    <location>
        <begin position="147"/>
        <end position="212"/>
    </location>
</feature>
<comment type="caution">
    <text evidence="8">The sequence shown here is derived from an EMBL/GenBank/DDBJ whole genome shotgun (WGS) entry which is preliminary data.</text>
</comment>
<feature type="domain" description="Response regulatory" evidence="7">
    <location>
        <begin position="3"/>
        <end position="120"/>
    </location>
</feature>
<keyword evidence="3" id="KW-0238">DNA-binding</keyword>
<dbReference type="PROSITE" id="PS00622">
    <property type="entry name" value="HTH_LUXR_1"/>
    <property type="match status" value="1"/>
</dbReference>
<evidence type="ECO:0000256" key="4">
    <source>
        <dbReference type="ARBA" id="ARBA00023163"/>
    </source>
</evidence>
<dbReference type="SUPFAM" id="SSF46894">
    <property type="entry name" value="C-terminal effector domain of the bipartite response regulators"/>
    <property type="match status" value="1"/>
</dbReference>
<dbReference type="CDD" id="cd17535">
    <property type="entry name" value="REC_NarL-like"/>
    <property type="match status" value="1"/>
</dbReference>
<reference evidence="8" key="2">
    <citation type="submission" date="2021-04" db="EMBL/GenBank/DDBJ databases">
        <authorList>
            <person name="Gilroy R."/>
        </authorList>
    </citation>
    <scope>NUCLEOTIDE SEQUENCE</scope>
    <source>
        <strain evidence="8">CHK32-1732</strain>
    </source>
</reference>
<dbReference type="InterPro" id="IPR001789">
    <property type="entry name" value="Sig_transdc_resp-reg_receiver"/>
</dbReference>
<dbReference type="InterPro" id="IPR000792">
    <property type="entry name" value="Tscrpt_reg_LuxR_C"/>
</dbReference>
<evidence type="ECO:0000256" key="1">
    <source>
        <dbReference type="ARBA" id="ARBA00022553"/>
    </source>
</evidence>
<reference evidence="8" key="1">
    <citation type="journal article" date="2021" name="PeerJ">
        <title>Extensive microbial diversity within the chicken gut microbiome revealed by metagenomics and culture.</title>
        <authorList>
            <person name="Gilroy R."/>
            <person name="Ravi A."/>
            <person name="Getino M."/>
            <person name="Pursley I."/>
            <person name="Horton D.L."/>
            <person name="Alikhan N.F."/>
            <person name="Baker D."/>
            <person name="Gharbi K."/>
            <person name="Hall N."/>
            <person name="Watson M."/>
            <person name="Adriaenssens E.M."/>
            <person name="Foster-Nyarko E."/>
            <person name="Jarju S."/>
            <person name="Secka A."/>
            <person name="Antonio M."/>
            <person name="Oren A."/>
            <person name="Chaudhuri R.R."/>
            <person name="La Ragione R."/>
            <person name="Hildebrand F."/>
            <person name="Pallen M.J."/>
        </authorList>
    </citation>
    <scope>NUCLEOTIDE SEQUENCE</scope>
    <source>
        <strain evidence="8">CHK32-1732</strain>
    </source>
</reference>
<name>A0A9D1UKQ4_9CORY</name>
<dbReference type="Pfam" id="PF00072">
    <property type="entry name" value="Response_reg"/>
    <property type="match status" value="1"/>
</dbReference>
<dbReference type="PROSITE" id="PS50043">
    <property type="entry name" value="HTH_LUXR_2"/>
    <property type="match status" value="1"/>
</dbReference>